<dbReference type="PANTHER" id="PTHR22946:SF9">
    <property type="entry name" value="POLYKETIDE TRANSFERASE AF380"/>
    <property type="match status" value="1"/>
</dbReference>
<feature type="domain" description="AB hydrolase-1" evidence="3">
    <location>
        <begin position="67"/>
        <end position="286"/>
    </location>
</feature>
<dbReference type="HOGENOM" id="CLU_048587_1_1_1"/>
<dbReference type="OrthoDB" id="2498029at2759"/>
<dbReference type="InterPro" id="IPR050261">
    <property type="entry name" value="FrsA_esterase"/>
</dbReference>
<dbReference type="EMBL" id="KN846991">
    <property type="protein sequence ID" value="KIW91416.1"/>
    <property type="molecule type" value="Genomic_DNA"/>
</dbReference>
<dbReference type="Proteomes" id="UP000053789">
    <property type="component" value="Unassembled WGS sequence"/>
</dbReference>
<evidence type="ECO:0000313" key="5">
    <source>
        <dbReference type="Proteomes" id="UP000053789"/>
    </source>
</evidence>
<evidence type="ECO:0000259" key="3">
    <source>
        <dbReference type="Pfam" id="PF00561"/>
    </source>
</evidence>
<sequence>MPRRDVSFKTSDGVTLRGWFFTPPSSNTSSSTGMKLPCLILTHGLSCIKEMGLSDIATKFTEELPITCLVYDHRGFGASDTAAGQPRQEVISWLQSNDMRDAITYVQGREEVDKSKIALWGYSLAAAEAVYVAAIDRRVKAVVSLGPSMNGSEIVRRMAPPHSILAMQGLFELDRLARADGKDPITVPVVSDEPGVQATLPSQESWDFFSKWMTNGSSWKNELTLRSLDDISTMALPISHLDDLTPTPVLLEAATRDTNSPPDMTMRWYAKLSEPKELALVDADHYELMGSARNVLHPKEVAFLKRTICS</sequence>
<keyword evidence="5" id="KW-1185">Reference proteome</keyword>
<dbReference type="PANTHER" id="PTHR22946">
    <property type="entry name" value="DIENELACTONE HYDROLASE DOMAIN-CONTAINING PROTEIN-RELATED"/>
    <property type="match status" value="1"/>
</dbReference>
<reference evidence="4" key="1">
    <citation type="submission" date="2015-01" db="EMBL/GenBank/DDBJ databases">
        <title>The Genome Sequence of Cladophialophora bantiana CBS 173.52.</title>
        <authorList>
            <consortium name="The Broad Institute Genomics Platform"/>
            <person name="Cuomo C."/>
            <person name="de Hoog S."/>
            <person name="Gorbushina A."/>
            <person name="Stielow B."/>
            <person name="Teixiera M."/>
            <person name="Abouelleil A."/>
            <person name="Chapman S.B."/>
            <person name="Priest M."/>
            <person name="Young S.K."/>
            <person name="Wortman J."/>
            <person name="Nusbaum C."/>
            <person name="Birren B."/>
        </authorList>
    </citation>
    <scope>NUCLEOTIDE SEQUENCE [LARGE SCALE GENOMIC DNA]</scope>
    <source>
        <strain evidence="4">CBS 173.52</strain>
    </source>
</reference>
<organism evidence="4 5">
    <name type="scientific">Cladophialophora bantiana (strain ATCC 10958 / CBS 173.52 / CDC B-1940 / NIH 8579)</name>
    <name type="common">Xylohypha bantiana</name>
    <dbReference type="NCBI Taxonomy" id="1442370"/>
    <lineage>
        <taxon>Eukaryota</taxon>
        <taxon>Fungi</taxon>
        <taxon>Dikarya</taxon>
        <taxon>Ascomycota</taxon>
        <taxon>Pezizomycotina</taxon>
        <taxon>Eurotiomycetes</taxon>
        <taxon>Chaetothyriomycetidae</taxon>
        <taxon>Chaetothyriales</taxon>
        <taxon>Herpotrichiellaceae</taxon>
        <taxon>Cladophialophora</taxon>
    </lineage>
</organism>
<name>A0A0D2EN38_CLAB1</name>
<dbReference type="GeneID" id="27701240"/>
<evidence type="ECO:0000313" key="4">
    <source>
        <dbReference type="EMBL" id="KIW91416.1"/>
    </source>
</evidence>
<dbReference type="RefSeq" id="XP_016618085.1">
    <property type="nucleotide sequence ID" value="XM_016766040.1"/>
</dbReference>
<evidence type="ECO:0000256" key="2">
    <source>
        <dbReference type="ARBA" id="ARBA00038115"/>
    </source>
</evidence>
<dbReference type="Pfam" id="PF00561">
    <property type="entry name" value="Abhydrolase_1"/>
    <property type="match status" value="1"/>
</dbReference>
<dbReference type="Gene3D" id="3.40.50.1820">
    <property type="entry name" value="alpha/beta hydrolase"/>
    <property type="match status" value="1"/>
</dbReference>
<keyword evidence="1" id="KW-0378">Hydrolase</keyword>
<dbReference type="VEuPathDB" id="FungiDB:Z519_08312"/>
<dbReference type="AlphaFoldDB" id="A0A0D2EN38"/>
<dbReference type="Gene3D" id="1.10.10.800">
    <property type="match status" value="1"/>
</dbReference>
<dbReference type="InterPro" id="IPR000073">
    <property type="entry name" value="AB_hydrolase_1"/>
</dbReference>
<dbReference type="SUPFAM" id="SSF53474">
    <property type="entry name" value="alpha/beta-Hydrolases"/>
    <property type="match status" value="1"/>
</dbReference>
<dbReference type="GO" id="GO:0016788">
    <property type="term" value="F:hydrolase activity, acting on ester bonds"/>
    <property type="evidence" value="ECO:0007669"/>
    <property type="project" value="UniProtKB-ARBA"/>
</dbReference>
<protein>
    <recommendedName>
        <fullName evidence="3">AB hydrolase-1 domain-containing protein</fullName>
    </recommendedName>
</protein>
<dbReference type="InterPro" id="IPR029058">
    <property type="entry name" value="AB_hydrolase_fold"/>
</dbReference>
<gene>
    <name evidence="4" type="ORF">Z519_08312</name>
</gene>
<evidence type="ECO:0000256" key="1">
    <source>
        <dbReference type="ARBA" id="ARBA00022801"/>
    </source>
</evidence>
<accession>A0A0D2EN38</accession>
<proteinExistence type="inferred from homology"/>
<comment type="similarity">
    <text evidence="2">Belongs to the AB hydrolase superfamily. FUS2 hydrolase family.</text>
</comment>